<keyword evidence="1" id="KW-0732">Signal</keyword>
<reference evidence="2" key="1">
    <citation type="journal article" date="2014" name="Genome Biol. Evol.">
        <title>The secreted proteins of Achlya hypogyna and Thraustotheca clavata identify the ancestral oomycete secretome and reveal gene acquisitions by horizontal gene transfer.</title>
        <authorList>
            <person name="Misner I."/>
            <person name="Blouin N."/>
            <person name="Leonard G."/>
            <person name="Richards T.A."/>
            <person name="Lane C.E."/>
        </authorList>
    </citation>
    <scope>NUCLEOTIDE SEQUENCE</scope>
    <source>
        <strain evidence="2">ATCC 48635</strain>
    </source>
</reference>
<proteinExistence type="predicted"/>
<protein>
    <submittedName>
        <fullName evidence="2">Secreted protein</fullName>
    </submittedName>
</protein>
<organism evidence="2">
    <name type="scientific">Achlya hypogyna</name>
    <name type="common">Oomycete</name>
    <name type="synonym">Protoachlya hypogyna</name>
    <dbReference type="NCBI Taxonomy" id="1202772"/>
    <lineage>
        <taxon>Eukaryota</taxon>
        <taxon>Sar</taxon>
        <taxon>Stramenopiles</taxon>
        <taxon>Oomycota</taxon>
        <taxon>Saprolegniomycetes</taxon>
        <taxon>Saprolegniales</taxon>
        <taxon>Achlyaceae</taxon>
        <taxon>Achlya</taxon>
    </lineage>
</organism>
<dbReference type="PROSITE" id="PS51257">
    <property type="entry name" value="PROKAR_LIPOPROTEIN"/>
    <property type="match status" value="1"/>
</dbReference>
<feature type="signal peptide" evidence="1">
    <location>
        <begin position="1"/>
        <end position="16"/>
    </location>
</feature>
<evidence type="ECO:0000256" key="1">
    <source>
        <dbReference type="SAM" id="SignalP"/>
    </source>
</evidence>
<accession>A0A0A7CPH3</accession>
<dbReference type="EMBL" id="KM038883">
    <property type="protein sequence ID" value="AIG56344.1"/>
    <property type="molecule type" value="Genomic_DNA"/>
</dbReference>
<dbReference type="AlphaFoldDB" id="A0A0A7CPH3"/>
<evidence type="ECO:0000313" key="2">
    <source>
        <dbReference type="EMBL" id="AIG56344.1"/>
    </source>
</evidence>
<sequence>MHRWARLLLLVPLSAATSCDDALLDATSSPAAWACLESTQRSLWEPLSAHDVAAFCATPDCTFYVTLALPDCAWEAADSVLADNVALLARACRHVPSPCDEARLRTLLEDIVNPHCRQALLASRDYCQLRPCVDALRLGVAALPACDWPPDAATTIAVYLQVLRQCDERS</sequence>
<name>A0A0A7CPH3_ACHHY</name>
<feature type="chain" id="PRO_5002026938" evidence="1">
    <location>
        <begin position="17"/>
        <end position="170"/>
    </location>
</feature>